<dbReference type="RefSeq" id="WP_139002406.1">
    <property type="nucleotide sequence ID" value="NZ_BAABAV010000002.1"/>
</dbReference>
<evidence type="ECO:0000313" key="2">
    <source>
        <dbReference type="EMBL" id="GAA4270025.1"/>
    </source>
</evidence>
<evidence type="ECO:0000256" key="1">
    <source>
        <dbReference type="SAM" id="Phobius"/>
    </source>
</evidence>
<keyword evidence="1" id="KW-0812">Transmembrane</keyword>
<keyword evidence="3" id="KW-1185">Reference proteome</keyword>
<feature type="transmembrane region" description="Helical" evidence="1">
    <location>
        <begin position="52"/>
        <end position="72"/>
    </location>
</feature>
<proteinExistence type="predicted"/>
<dbReference type="Proteomes" id="UP001500027">
    <property type="component" value="Unassembled WGS sequence"/>
</dbReference>
<keyword evidence="1" id="KW-1133">Transmembrane helix</keyword>
<evidence type="ECO:0000313" key="3">
    <source>
        <dbReference type="Proteomes" id="UP001500027"/>
    </source>
</evidence>
<gene>
    <name evidence="2" type="ORF">GCM10022257_21260</name>
</gene>
<sequence length="189" mass="21587">MSKVNIDNLFKKFENDFDIEEPRLNHKQRFLSKLKSQNEANSAIGFSLKQSFIKPFIGVAASIVLLISLLIFNSNSNNTEINLANISPEMAKTQSLFASNFSNELNKLNSEETPEYQELIVDAIFKIKVVEEDFNQLVIALNENPKDQLILSAMLLNFQERIDIMQETIEKIKEKESMNTSNLLEANIL</sequence>
<keyword evidence="1" id="KW-0472">Membrane</keyword>
<name>A0ABP8ED15_9FLAO</name>
<accession>A0ABP8ED15</accession>
<evidence type="ECO:0008006" key="4">
    <source>
        <dbReference type="Google" id="ProtNLM"/>
    </source>
</evidence>
<comment type="caution">
    <text evidence="2">The sequence shown here is derived from an EMBL/GenBank/DDBJ whole genome shotgun (WGS) entry which is preliminary data.</text>
</comment>
<dbReference type="EMBL" id="BAABAV010000002">
    <property type="protein sequence ID" value="GAA4270025.1"/>
    <property type="molecule type" value="Genomic_DNA"/>
</dbReference>
<organism evidence="2 3">
    <name type="scientific">Hyunsoonleella aestuarii</name>
    <dbReference type="NCBI Taxonomy" id="912802"/>
    <lineage>
        <taxon>Bacteria</taxon>
        <taxon>Pseudomonadati</taxon>
        <taxon>Bacteroidota</taxon>
        <taxon>Flavobacteriia</taxon>
        <taxon>Flavobacteriales</taxon>
        <taxon>Flavobacteriaceae</taxon>
    </lineage>
</organism>
<protein>
    <recommendedName>
        <fullName evidence="4">Anti-sigma factor</fullName>
    </recommendedName>
</protein>
<reference evidence="3" key="1">
    <citation type="journal article" date="2019" name="Int. J. Syst. Evol. Microbiol.">
        <title>The Global Catalogue of Microorganisms (GCM) 10K type strain sequencing project: providing services to taxonomists for standard genome sequencing and annotation.</title>
        <authorList>
            <consortium name="The Broad Institute Genomics Platform"/>
            <consortium name="The Broad Institute Genome Sequencing Center for Infectious Disease"/>
            <person name="Wu L."/>
            <person name="Ma J."/>
        </authorList>
    </citation>
    <scope>NUCLEOTIDE SEQUENCE [LARGE SCALE GENOMIC DNA]</scope>
    <source>
        <strain evidence="3">JCM 17452</strain>
    </source>
</reference>